<evidence type="ECO:0000256" key="5">
    <source>
        <dbReference type="SAM" id="MobiDB-lite"/>
    </source>
</evidence>
<evidence type="ECO:0000313" key="7">
    <source>
        <dbReference type="Proteomes" id="UP000189701"/>
    </source>
</evidence>
<dbReference type="PROSITE" id="PS50966">
    <property type="entry name" value="ZF_SWIM"/>
    <property type="match status" value="1"/>
</dbReference>
<feature type="region of interest" description="Disordered" evidence="5">
    <location>
        <begin position="321"/>
        <end position="379"/>
    </location>
</feature>
<dbReference type="eggNOG" id="ENOG502RRKS">
    <property type="taxonomic scope" value="Eukaryota"/>
</dbReference>
<keyword evidence="3" id="KW-0862">Zinc</keyword>
<protein>
    <submittedName>
        <fullName evidence="8">Uncharacterized protein LOC104216549 isoform X1</fullName>
    </submittedName>
</protein>
<dbReference type="PANTHER" id="PTHR31973:SF197">
    <property type="entry name" value="SWIM-TYPE DOMAIN-CONTAINING PROTEIN"/>
    <property type="match status" value="1"/>
</dbReference>
<dbReference type="AlphaFoldDB" id="A0A1U7VSM2"/>
<evidence type="ECO:0000256" key="3">
    <source>
        <dbReference type="ARBA" id="ARBA00022833"/>
    </source>
</evidence>
<dbReference type="KEGG" id="nsy:104216549"/>
<evidence type="ECO:0000256" key="1">
    <source>
        <dbReference type="ARBA" id="ARBA00022723"/>
    </source>
</evidence>
<sequence length="411" mass="47343">MRILQEDLQLGDGNEITIISDMQKGFVSVAEEVFPACEHRMCARHILSNWSKKWRGIERRKKFWSCARATYEAELKKRLDELNTLGHNIVEDLISYNKERWCKVYFKEFSKCDSVDNNMSESFNAWILGARHKTIVSMLEEIRVKVMIRIPKMRAFAKTWVDEISPMTLKNFNTNVEKSMKCKIHWNGEHGFEIQEGIAKFIVHLERGYCSCRSWQLKGIPCAHAITTMQFRMIDASESIASWYRKETYLRAYSNFIQSVPNMIMWPAISNPKIEPPTVRKMPGRPKKNRRKEEGEIKRTGKLSKRGIAMTCSICKSIKHNKRSCPSRPEATSATRTTEYNATLQSSTGSTRKRSVVDSQQESTSKGGEAKASRRKYKSPRVVRHGVFVSKTGYSCVNQGLQSSRLVTTLQ</sequence>
<dbReference type="InterPro" id="IPR007527">
    <property type="entry name" value="Znf_SWIM"/>
</dbReference>
<dbReference type="STRING" id="4096.A0A1U7VSM2"/>
<keyword evidence="1" id="KW-0479">Metal-binding</keyword>
<dbReference type="Pfam" id="PF04434">
    <property type="entry name" value="SWIM"/>
    <property type="match status" value="1"/>
</dbReference>
<accession>A0A1U7VSM2</accession>
<name>A0A1U7VSM2_NICSY</name>
<feature type="compositionally biased region" description="Polar residues" evidence="5">
    <location>
        <begin position="357"/>
        <end position="366"/>
    </location>
</feature>
<dbReference type="Proteomes" id="UP000189701">
    <property type="component" value="Unplaced"/>
</dbReference>
<proteinExistence type="predicted"/>
<feature type="region of interest" description="Disordered" evidence="5">
    <location>
        <begin position="273"/>
        <end position="302"/>
    </location>
</feature>
<evidence type="ECO:0000256" key="4">
    <source>
        <dbReference type="PROSITE-ProRule" id="PRU00325"/>
    </source>
</evidence>
<reference evidence="7" key="1">
    <citation type="journal article" date="2013" name="Genome Biol.">
        <title>Reference genomes and transcriptomes of Nicotiana sylvestris and Nicotiana tomentosiformis.</title>
        <authorList>
            <person name="Sierro N."/>
            <person name="Battey J.N."/>
            <person name="Ouadi S."/>
            <person name="Bovet L."/>
            <person name="Goepfert S."/>
            <person name="Bakaher N."/>
            <person name="Peitsch M.C."/>
            <person name="Ivanov N.V."/>
        </authorList>
    </citation>
    <scope>NUCLEOTIDE SEQUENCE [LARGE SCALE GENOMIC DNA]</scope>
</reference>
<dbReference type="RefSeq" id="XP_009764925.1">
    <property type="nucleotide sequence ID" value="XM_009766623.1"/>
</dbReference>
<organism evidence="7 8">
    <name type="scientific">Nicotiana sylvestris</name>
    <name type="common">Wood tobacco</name>
    <name type="synonym">South American tobacco</name>
    <dbReference type="NCBI Taxonomy" id="4096"/>
    <lineage>
        <taxon>Eukaryota</taxon>
        <taxon>Viridiplantae</taxon>
        <taxon>Streptophyta</taxon>
        <taxon>Embryophyta</taxon>
        <taxon>Tracheophyta</taxon>
        <taxon>Spermatophyta</taxon>
        <taxon>Magnoliopsida</taxon>
        <taxon>eudicotyledons</taxon>
        <taxon>Gunneridae</taxon>
        <taxon>Pentapetalae</taxon>
        <taxon>asterids</taxon>
        <taxon>lamiids</taxon>
        <taxon>Solanales</taxon>
        <taxon>Solanaceae</taxon>
        <taxon>Nicotianoideae</taxon>
        <taxon>Nicotianeae</taxon>
        <taxon>Nicotiana</taxon>
    </lineage>
</organism>
<keyword evidence="2 4" id="KW-0863">Zinc-finger</keyword>
<evidence type="ECO:0000259" key="6">
    <source>
        <dbReference type="PROSITE" id="PS50966"/>
    </source>
</evidence>
<dbReference type="PANTHER" id="PTHR31973">
    <property type="entry name" value="POLYPROTEIN, PUTATIVE-RELATED"/>
    <property type="match status" value="1"/>
</dbReference>
<gene>
    <name evidence="8" type="primary">LOC104216549</name>
</gene>
<dbReference type="SMART" id="SM00575">
    <property type="entry name" value="ZnF_PMZ"/>
    <property type="match status" value="1"/>
</dbReference>
<dbReference type="OrthoDB" id="1244291at2759"/>
<feature type="compositionally biased region" description="Polar residues" evidence="5">
    <location>
        <begin position="330"/>
        <end position="350"/>
    </location>
</feature>
<dbReference type="GO" id="GO:0008270">
    <property type="term" value="F:zinc ion binding"/>
    <property type="evidence" value="ECO:0007669"/>
    <property type="project" value="UniProtKB-KW"/>
</dbReference>
<feature type="domain" description="SWIM-type" evidence="6">
    <location>
        <begin position="201"/>
        <end position="233"/>
    </location>
</feature>
<dbReference type="InterPro" id="IPR006564">
    <property type="entry name" value="Znf_PMZ"/>
</dbReference>
<reference evidence="8" key="2">
    <citation type="submission" date="2025-08" db="UniProtKB">
        <authorList>
            <consortium name="RefSeq"/>
        </authorList>
    </citation>
    <scope>IDENTIFICATION</scope>
    <source>
        <tissue evidence="8">Leaf</tissue>
    </source>
</reference>
<dbReference type="GeneID" id="104216549"/>
<evidence type="ECO:0000313" key="8">
    <source>
        <dbReference type="RefSeq" id="XP_009764925.1"/>
    </source>
</evidence>
<keyword evidence="7" id="KW-1185">Reference proteome</keyword>
<evidence type="ECO:0000256" key="2">
    <source>
        <dbReference type="ARBA" id="ARBA00022771"/>
    </source>
</evidence>